<gene>
    <name evidence="3" type="ORF">JD844_015285</name>
</gene>
<evidence type="ECO:0000259" key="2">
    <source>
        <dbReference type="Pfam" id="PF07985"/>
    </source>
</evidence>
<protein>
    <recommendedName>
        <fullName evidence="2">SRR1-like domain-containing protein</fullName>
    </recommendedName>
</protein>
<comment type="similarity">
    <text evidence="1">Belongs to the SRR1 family.</text>
</comment>
<dbReference type="EMBL" id="JAIPUX010001211">
    <property type="protein sequence ID" value="KAH0625690.1"/>
    <property type="molecule type" value="Genomic_DNA"/>
</dbReference>
<accession>A0ABQ7T7H5</accession>
<dbReference type="PANTHER" id="PTHR28626">
    <property type="entry name" value="SRR1-LIKE PROTEIN"/>
    <property type="match status" value="1"/>
</dbReference>
<evidence type="ECO:0000313" key="4">
    <source>
        <dbReference type="Proteomes" id="UP000826234"/>
    </source>
</evidence>
<keyword evidence="4" id="KW-1185">Reference proteome</keyword>
<reference evidence="3 4" key="1">
    <citation type="journal article" date="2022" name="Gigascience">
        <title>A chromosome-level genome assembly and annotation of the desert horned lizard, Phrynosoma platyrhinos, provides insight into chromosomal rearrangements among reptiles.</title>
        <authorList>
            <person name="Koochekian N."/>
            <person name="Ascanio A."/>
            <person name="Farleigh K."/>
            <person name="Card D.C."/>
            <person name="Schield D.R."/>
            <person name="Castoe T.A."/>
            <person name="Jezkova T."/>
        </authorList>
    </citation>
    <scope>NUCLEOTIDE SEQUENCE [LARGE SCALE GENOMIC DNA]</scope>
    <source>
        <strain evidence="3">NK-2021</strain>
    </source>
</reference>
<sequence length="145" mass="16827">MQESLLALENLHLSEFELGTRPRERVRESDGLDGLQCVCYGVGNFSSCVVARYQLAFLMDLLEELQIPRHFCHVFDPVFSDSEIEILNRLGLTVIKENEYQDIFSDTSVHCFSSSKLRDLPLDIWTSLEEPVYREEDLEIIRKEP</sequence>
<comment type="caution">
    <text evidence="3">The sequence shown here is derived from an EMBL/GenBank/DDBJ whole genome shotgun (WGS) entry which is preliminary data.</text>
</comment>
<dbReference type="InterPro" id="IPR012942">
    <property type="entry name" value="SRR1-like"/>
</dbReference>
<evidence type="ECO:0000256" key="1">
    <source>
        <dbReference type="ARBA" id="ARBA00009856"/>
    </source>
</evidence>
<proteinExistence type="inferred from homology"/>
<dbReference type="Pfam" id="PF07985">
    <property type="entry name" value="SRR1"/>
    <property type="match status" value="1"/>
</dbReference>
<organism evidence="3 4">
    <name type="scientific">Phrynosoma platyrhinos</name>
    <name type="common">Desert horned lizard</name>
    <dbReference type="NCBI Taxonomy" id="52577"/>
    <lineage>
        <taxon>Eukaryota</taxon>
        <taxon>Metazoa</taxon>
        <taxon>Chordata</taxon>
        <taxon>Craniata</taxon>
        <taxon>Vertebrata</taxon>
        <taxon>Euteleostomi</taxon>
        <taxon>Lepidosauria</taxon>
        <taxon>Squamata</taxon>
        <taxon>Bifurcata</taxon>
        <taxon>Unidentata</taxon>
        <taxon>Episquamata</taxon>
        <taxon>Toxicofera</taxon>
        <taxon>Iguania</taxon>
        <taxon>Phrynosomatidae</taxon>
        <taxon>Phrynosomatinae</taxon>
        <taxon>Phrynosoma</taxon>
    </lineage>
</organism>
<evidence type="ECO:0000313" key="3">
    <source>
        <dbReference type="EMBL" id="KAH0625690.1"/>
    </source>
</evidence>
<feature type="domain" description="SRR1-like" evidence="2">
    <location>
        <begin position="36"/>
        <end position="101"/>
    </location>
</feature>
<dbReference type="PANTHER" id="PTHR28626:SF3">
    <property type="entry name" value="SRR1-LIKE PROTEIN"/>
    <property type="match status" value="1"/>
</dbReference>
<name>A0ABQ7T7H5_PHRPL</name>
<dbReference type="Proteomes" id="UP000826234">
    <property type="component" value="Unassembled WGS sequence"/>
</dbReference>
<dbReference type="InterPro" id="IPR040044">
    <property type="entry name" value="SRR1L"/>
</dbReference>